<name>A0A2I2YG19_GORGO</name>
<sequence length="62" mass="7323">MFPLTEENKHVARLLLNTGTCPRCIFRFCGVDFHAPYKLPHKMKKLRYREVKQPAQSYTAIK</sequence>
<keyword evidence="2" id="KW-1185">Reference proteome</keyword>
<dbReference type="InParanoid" id="A0A2I2YG19"/>
<organism evidence="1 2">
    <name type="scientific">Gorilla gorilla gorilla</name>
    <name type="common">Western lowland gorilla</name>
    <dbReference type="NCBI Taxonomy" id="9595"/>
    <lineage>
        <taxon>Eukaryota</taxon>
        <taxon>Metazoa</taxon>
        <taxon>Chordata</taxon>
        <taxon>Craniata</taxon>
        <taxon>Vertebrata</taxon>
        <taxon>Euteleostomi</taxon>
        <taxon>Mammalia</taxon>
        <taxon>Eutheria</taxon>
        <taxon>Euarchontoglires</taxon>
        <taxon>Primates</taxon>
        <taxon>Haplorrhini</taxon>
        <taxon>Catarrhini</taxon>
        <taxon>Hominidae</taxon>
        <taxon>Gorilla</taxon>
    </lineage>
</organism>
<proteinExistence type="predicted"/>
<dbReference type="Ensembl" id="ENSGGOT00000060350.1">
    <property type="protein sequence ID" value="ENSGGOP00000033746.1"/>
    <property type="gene ID" value="ENSGGOG00000041756.1"/>
</dbReference>
<evidence type="ECO:0000313" key="2">
    <source>
        <dbReference type="Proteomes" id="UP000001519"/>
    </source>
</evidence>
<dbReference type="Gene3D" id="1.10.10.2050">
    <property type="match status" value="1"/>
</dbReference>
<reference evidence="1" key="3">
    <citation type="submission" date="2025-09" db="UniProtKB">
        <authorList>
            <consortium name="Ensembl"/>
        </authorList>
    </citation>
    <scope>IDENTIFICATION</scope>
</reference>
<dbReference type="OMA" id="DVHAPYK"/>
<evidence type="ECO:0008006" key="3">
    <source>
        <dbReference type="Google" id="ProtNLM"/>
    </source>
</evidence>
<evidence type="ECO:0000313" key="1">
    <source>
        <dbReference type="Ensembl" id="ENSGGOP00000033746.1"/>
    </source>
</evidence>
<dbReference type="FunFam" id="1.10.10.2050:FF:000001">
    <property type="entry name" value="putative tRNA pseudouridine synthase Pus10"/>
    <property type="match status" value="1"/>
</dbReference>
<dbReference type="AlphaFoldDB" id="A0A2I2YG19"/>
<protein>
    <recommendedName>
        <fullName evidence="3">Pseudouridine synthase 10</fullName>
    </recommendedName>
</protein>
<dbReference type="STRING" id="9593.ENSGGOP00000033746"/>
<accession>A0A2I2YG19</accession>
<dbReference type="GeneTree" id="ENSGT01030000236025"/>
<dbReference type="Bgee" id="ENSGGOG00000041756">
    <property type="expression patterns" value="Expressed in heart and 4 other cell types or tissues"/>
</dbReference>
<reference evidence="1" key="2">
    <citation type="submission" date="2025-08" db="UniProtKB">
        <authorList>
            <consortium name="Ensembl"/>
        </authorList>
    </citation>
    <scope>IDENTIFICATION</scope>
</reference>
<reference evidence="1" key="1">
    <citation type="journal article" date="2012" name="Nature">
        <title>Insights into hominid evolution from the gorilla genome sequence.</title>
        <authorList>
            <person name="Scally A."/>
            <person name="Dutheil J.Y."/>
            <person name="Hillier L.W."/>
            <person name="Jordan G.E."/>
            <person name="Goodhead I."/>
            <person name="Herrero J."/>
            <person name="Hobolth A."/>
            <person name="Lappalainen T."/>
            <person name="Mailund T."/>
            <person name="Marques-Bonet T."/>
            <person name="McCarthy S."/>
            <person name="Montgomery S.H."/>
            <person name="Schwalie P.C."/>
            <person name="Tang Y.A."/>
            <person name="Ward M.C."/>
            <person name="Xue Y."/>
            <person name="Yngvadottir B."/>
            <person name="Alkan C."/>
            <person name="Andersen L.N."/>
            <person name="Ayub Q."/>
            <person name="Ball E.V."/>
            <person name="Beal K."/>
            <person name="Bradley B.J."/>
            <person name="Chen Y."/>
            <person name="Clee C.M."/>
            <person name="Fitzgerald S."/>
            <person name="Graves T.A."/>
            <person name="Gu Y."/>
            <person name="Heath P."/>
            <person name="Heger A."/>
            <person name="Karakoc E."/>
            <person name="Kolb-Kokocinski A."/>
            <person name="Laird G.K."/>
            <person name="Lunter G."/>
            <person name="Meader S."/>
            <person name="Mort M."/>
            <person name="Mullikin J.C."/>
            <person name="Munch K."/>
            <person name="O'Connor T.D."/>
            <person name="Phillips A.D."/>
            <person name="Prado-Martinez J."/>
            <person name="Rogers A.S."/>
            <person name="Sajjadian S."/>
            <person name="Schmidt D."/>
            <person name="Shaw K."/>
            <person name="Simpson J.T."/>
            <person name="Stenson P.D."/>
            <person name="Turner D.J."/>
            <person name="Vigilant L."/>
            <person name="Vilella A.J."/>
            <person name="Whitener W."/>
            <person name="Zhu B."/>
            <person name="Cooper D.N."/>
            <person name="de Jong P."/>
            <person name="Dermitzakis E.T."/>
            <person name="Eichler E.E."/>
            <person name="Flicek P."/>
            <person name="Goldman N."/>
            <person name="Mundy N.I."/>
            <person name="Ning Z."/>
            <person name="Odom D.T."/>
            <person name="Ponting C.P."/>
            <person name="Quail M.A."/>
            <person name="Ryder O.A."/>
            <person name="Searle S.M."/>
            <person name="Warren W.C."/>
            <person name="Wilson R.K."/>
            <person name="Schierup M.H."/>
            <person name="Rogers J."/>
            <person name="Tyler-Smith C."/>
            <person name="Durbin R."/>
        </authorList>
    </citation>
    <scope>NUCLEOTIDE SEQUENCE [LARGE SCALE GENOMIC DNA]</scope>
</reference>
<dbReference type="Proteomes" id="UP000001519">
    <property type="component" value="Unplaced"/>
</dbReference>